<comment type="subcellular location">
    <subcellularLocation>
        <location evidence="1">Secreted</location>
        <location evidence="1">Extracellular space</location>
    </subcellularLocation>
</comment>
<evidence type="ECO:0000256" key="2">
    <source>
        <dbReference type="ARBA" id="ARBA00008623"/>
    </source>
</evidence>
<keyword evidence="7" id="KW-0372">Hormone</keyword>
<evidence type="ECO:0000256" key="5">
    <source>
        <dbReference type="ARBA" id="ARBA00022525"/>
    </source>
</evidence>
<evidence type="ECO:0000256" key="3">
    <source>
        <dbReference type="ARBA" id="ARBA00020395"/>
    </source>
</evidence>
<evidence type="ECO:0000256" key="8">
    <source>
        <dbReference type="ARBA" id="ARBA00022729"/>
    </source>
</evidence>
<dbReference type="PANTHER" id="PTHR15953:SF0">
    <property type="entry name" value="APELIN"/>
    <property type="match status" value="1"/>
</dbReference>
<evidence type="ECO:0000256" key="10">
    <source>
        <dbReference type="ARBA" id="ARBA00030305"/>
    </source>
</evidence>
<feature type="compositionally biased region" description="Basic residues" evidence="11">
    <location>
        <begin position="94"/>
        <end position="103"/>
    </location>
</feature>
<proteinExistence type="inferred from homology"/>
<evidence type="ECO:0000256" key="4">
    <source>
        <dbReference type="ARBA" id="ARBA00022473"/>
    </source>
</evidence>
<evidence type="ECO:0000256" key="7">
    <source>
        <dbReference type="ARBA" id="ARBA00022702"/>
    </source>
</evidence>
<feature type="region of interest" description="Disordered" evidence="11">
    <location>
        <begin position="174"/>
        <end position="210"/>
    </location>
</feature>
<organism evidence="12 13">
    <name type="scientific">Ailuropoda melanoleuca</name>
    <name type="common">Giant panda</name>
    <dbReference type="NCBI Taxonomy" id="9646"/>
    <lineage>
        <taxon>Eukaryota</taxon>
        <taxon>Metazoa</taxon>
        <taxon>Chordata</taxon>
        <taxon>Craniata</taxon>
        <taxon>Vertebrata</taxon>
        <taxon>Euteleostomi</taxon>
        <taxon>Mammalia</taxon>
        <taxon>Eutheria</taxon>
        <taxon>Laurasiatheria</taxon>
        <taxon>Carnivora</taxon>
        <taxon>Caniformia</taxon>
        <taxon>Ursidae</taxon>
        <taxon>Ailuropoda</taxon>
    </lineage>
</organism>
<dbReference type="InParanoid" id="A0A7N5K9G0"/>
<evidence type="ECO:0000256" key="1">
    <source>
        <dbReference type="ARBA" id="ARBA00004239"/>
    </source>
</evidence>
<dbReference type="GO" id="GO:0005179">
    <property type="term" value="F:hormone activity"/>
    <property type="evidence" value="ECO:0007669"/>
    <property type="project" value="UniProtKB-KW"/>
</dbReference>
<dbReference type="Ensembl" id="ENSAMET00000049051.1">
    <property type="protein sequence ID" value="ENSAMEP00000036845.1"/>
    <property type="gene ID" value="ENSAMEG00000025056.1"/>
</dbReference>
<dbReference type="GeneTree" id="ENSGT00390000014020"/>
<dbReference type="InterPro" id="IPR026155">
    <property type="entry name" value="Apelin"/>
</dbReference>
<dbReference type="GO" id="GO:0005615">
    <property type="term" value="C:extracellular space"/>
    <property type="evidence" value="ECO:0007669"/>
    <property type="project" value="TreeGrafter"/>
</dbReference>
<feature type="region of interest" description="Disordered" evidence="11">
    <location>
        <begin position="1"/>
        <end position="121"/>
    </location>
</feature>
<keyword evidence="13" id="KW-1185">Reference proteome</keyword>
<dbReference type="GO" id="GO:0001525">
    <property type="term" value="P:angiogenesis"/>
    <property type="evidence" value="ECO:0007669"/>
    <property type="project" value="UniProtKB-KW"/>
</dbReference>
<evidence type="ECO:0000256" key="6">
    <source>
        <dbReference type="ARBA" id="ARBA00022657"/>
    </source>
</evidence>
<dbReference type="Pfam" id="PF15360">
    <property type="entry name" value="Apelin"/>
    <property type="match status" value="1"/>
</dbReference>
<evidence type="ECO:0000256" key="9">
    <source>
        <dbReference type="ARBA" id="ARBA00023218"/>
    </source>
</evidence>
<comment type="similarity">
    <text evidence="2">Belongs to the apelin family.</text>
</comment>
<keyword evidence="6" id="KW-0037">Angiogenesis</keyword>
<name>A0A7N5K9G0_AILME</name>
<reference evidence="12" key="2">
    <citation type="submission" date="2025-08" db="UniProtKB">
        <authorList>
            <consortium name="Ensembl"/>
        </authorList>
    </citation>
    <scope>IDENTIFICATION</scope>
</reference>
<feature type="compositionally biased region" description="Basic and acidic residues" evidence="11">
    <location>
        <begin position="64"/>
        <end position="93"/>
    </location>
</feature>
<keyword evidence="9" id="KW-0306">Gastrulation</keyword>
<accession>A0A7N5K9G0</accession>
<evidence type="ECO:0000256" key="11">
    <source>
        <dbReference type="SAM" id="MobiDB-lite"/>
    </source>
</evidence>
<keyword evidence="4" id="KW-0217">Developmental protein</keyword>
<dbReference type="Proteomes" id="UP000008912">
    <property type="component" value="Unassembled WGS sequence"/>
</dbReference>
<protein>
    <recommendedName>
        <fullName evidence="3">Apelin</fullName>
    </recommendedName>
    <alternativeName>
        <fullName evidence="10">APJ endogenous ligand</fullName>
    </alternativeName>
</protein>
<sequence length="210" mass="22841">PHDQVGSRPSHKLQNAAPGVSGEHSRWQSGPPAVGAAAEQPDSWKELAAVPGAARGGQLGGAAPRREREAAEREAASERGRRPARGAAREPRRAPRPHARTVRCARLSLPLGARPPRPPRPLARAAAARQRSGMDLRRCVQALLLLWLSLTAVCGGPLLQPSDGTWLEEGSVHHLMQPKGSRNRPGPWQGGRRKFRRQRPRLSHKSPMPF</sequence>
<keyword evidence="5" id="KW-0964">Secreted</keyword>
<evidence type="ECO:0000313" key="13">
    <source>
        <dbReference type="Proteomes" id="UP000008912"/>
    </source>
</evidence>
<gene>
    <name evidence="12" type="primary">APLN</name>
</gene>
<reference evidence="12 13" key="1">
    <citation type="journal article" date="2010" name="Nature">
        <title>The sequence and de novo assembly of the giant panda genome.</title>
        <authorList>
            <person name="Li R."/>
            <person name="Fan W."/>
            <person name="Tian G."/>
            <person name="Zhu H."/>
            <person name="He L."/>
            <person name="Cai J."/>
            <person name="Huang Q."/>
            <person name="Cai Q."/>
            <person name="Li B."/>
            <person name="Bai Y."/>
            <person name="Zhang Z."/>
            <person name="Zhang Y."/>
            <person name="Wang W."/>
            <person name="Li J."/>
            <person name="Wei F."/>
            <person name="Li H."/>
            <person name="Jian M."/>
            <person name="Li J."/>
            <person name="Zhang Z."/>
            <person name="Nielsen R."/>
            <person name="Li D."/>
            <person name="Gu W."/>
            <person name="Yang Z."/>
            <person name="Xuan Z."/>
            <person name="Ryder O.A."/>
            <person name="Leung F.C."/>
            <person name="Zhou Y."/>
            <person name="Cao J."/>
            <person name="Sun X."/>
            <person name="Fu Y."/>
            <person name="Fang X."/>
            <person name="Guo X."/>
            <person name="Wang B."/>
            <person name="Hou R."/>
            <person name="Shen F."/>
            <person name="Mu B."/>
            <person name="Ni P."/>
            <person name="Lin R."/>
            <person name="Qian W."/>
            <person name="Wang G."/>
            <person name="Yu C."/>
            <person name="Nie W."/>
            <person name="Wang J."/>
            <person name="Wu Z."/>
            <person name="Liang H."/>
            <person name="Min J."/>
            <person name="Wu Q."/>
            <person name="Cheng S."/>
            <person name="Ruan J."/>
            <person name="Wang M."/>
            <person name="Shi Z."/>
            <person name="Wen M."/>
            <person name="Liu B."/>
            <person name="Ren X."/>
            <person name="Zheng H."/>
            <person name="Dong D."/>
            <person name="Cook K."/>
            <person name="Shan G."/>
            <person name="Zhang H."/>
            <person name="Kosiol C."/>
            <person name="Xie X."/>
            <person name="Lu Z."/>
            <person name="Zheng H."/>
            <person name="Li Y."/>
            <person name="Steiner C.C."/>
            <person name="Lam T.T."/>
            <person name="Lin S."/>
            <person name="Zhang Q."/>
            <person name="Li G."/>
            <person name="Tian J."/>
            <person name="Gong T."/>
            <person name="Liu H."/>
            <person name="Zhang D."/>
            <person name="Fang L."/>
            <person name="Ye C."/>
            <person name="Zhang J."/>
            <person name="Hu W."/>
            <person name="Xu A."/>
            <person name="Ren Y."/>
            <person name="Zhang G."/>
            <person name="Bruford M.W."/>
            <person name="Li Q."/>
            <person name="Ma L."/>
            <person name="Guo Y."/>
            <person name="An N."/>
            <person name="Hu Y."/>
            <person name="Zheng Y."/>
            <person name="Shi Y."/>
            <person name="Li Z."/>
            <person name="Liu Q."/>
            <person name="Chen Y."/>
            <person name="Zhao J."/>
            <person name="Qu N."/>
            <person name="Zhao S."/>
            <person name="Tian F."/>
            <person name="Wang X."/>
            <person name="Wang H."/>
            <person name="Xu L."/>
            <person name="Liu X."/>
            <person name="Vinar T."/>
            <person name="Wang Y."/>
            <person name="Lam T.W."/>
            <person name="Yiu S.M."/>
            <person name="Liu S."/>
            <person name="Zhang H."/>
            <person name="Li D."/>
            <person name="Huang Y."/>
            <person name="Wang X."/>
            <person name="Yang G."/>
            <person name="Jiang Z."/>
            <person name="Wang J."/>
            <person name="Qin N."/>
            <person name="Li L."/>
            <person name="Li J."/>
            <person name="Bolund L."/>
            <person name="Kristiansen K."/>
            <person name="Wong G.K."/>
            <person name="Olson M."/>
            <person name="Zhang X."/>
            <person name="Li S."/>
            <person name="Yang H."/>
            <person name="Wang J."/>
            <person name="Wang J."/>
        </authorList>
    </citation>
    <scope>NUCLEOTIDE SEQUENCE [LARGE SCALE GENOMIC DNA]</scope>
</reference>
<feature type="compositionally biased region" description="Basic residues" evidence="11">
    <location>
        <begin position="191"/>
        <end position="204"/>
    </location>
</feature>
<evidence type="ECO:0000313" key="12">
    <source>
        <dbReference type="Ensembl" id="ENSAMEP00000036845.1"/>
    </source>
</evidence>
<dbReference type="AlphaFoldDB" id="A0A7N5K9G0"/>
<keyword evidence="8" id="KW-0732">Signal</keyword>
<reference evidence="12" key="3">
    <citation type="submission" date="2025-09" db="UniProtKB">
        <authorList>
            <consortium name="Ensembl"/>
        </authorList>
    </citation>
    <scope>IDENTIFICATION</scope>
</reference>
<dbReference type="GO" id="GO:0007369">
    <property type="term" value="P:gastrulation"/>
    <property type="evidence" value="ECO:0007669"/>
    <property type="project" value="UniProtKB-KW"/>
</dbReference>
<dbReference type="PANTHER" id="PTHR15953">
    <property type="entry name" value="APELIN"/>
    <property type="match status" value="1"/>
</dbReference>
<dbReference type="GO" id="GO:0031704">
    <property type="term" value="F:apelin receptor binding"/>
    <property type="evidence" value="ECO:0007669"/>
    <property type="project" value="InterPro"/>
</dbReference>